<gene>
    <name evidence="5" type="ORF">LTR05_006353</name>
</gene>
<feature type="compositionally biased region" description="Basic and acidic residues" evidence="3">
    <location>
        <begin position="216"/>
        <end position="245"/>
    </location>
</feature>
<dbReference type="PANTHER" id="PTHR47845:SF1">
    <property type="entry name" value="NUCLEAR SPECKLE SPLICING REGULATORY PROTEIN 1 HOMOLOG"/>
    <property type="match status" value="1"/>
</dbReference>
<feature type="domain" description="Nuclear speckle splicing regulatory protein 1 N-terminal" evidence="4">
    <location>
        <begin position="93"/>
        <end position="209"/>
    </location>
</feature>
<name>A0AAN7SYL8_9EURO</name>
<proteinExistence type="inferred from homology"/>
<dbReference type="InterPro" id="IPR053246">
    <property type="entry name" value="NS_splicing_regulatory_protein"/>
</dbReference>
<feature type="compositionally biased region" description="Basic and acidic residues" evidence="3">
    <location>
        <begin position="352"/>
        <end position="391"/>
    </location>
</feature>
<feature type="compositionally biased region" description="Basic and acidic residues" evidence="3">
    <location>
        <begin position="298"/>
        <end position="307"/>
    </location>
</feature>
<evidence type="ECO:0000313" key="5">
    <source>
        <dbReference type="EMBL" id="KAK5083847.1"/>
    </source>
</evidence>
<keyword evidence="6" id="KW-1185">Reference proteome</keyword>
<evidence type="ECO:0000256" key="3">
    <source>
        <dbReference type="SAM" id="MobiDB-lite"/>
    </source>
</evidence>
<comment type="similarity">
    <text evidence="1">Belongs to the NSRP1 family.</text>
</comment>
<feature type="compositionally biased region" description="Basic and acidic residues" evidence="3">
    <location>
        <begin position="184"/>
        <end position="207"/>
    </location>
</feature>
<comment type="caution">
    <text evidence="5">The sequence shown here is derived from an EMBL/GenBank/DDBJ whole genome shotgun (WGS) entry which is preliminary data.</text>
</comment>
<dbReference type="EMBL" id="JAVRRJ010000006">
    <property type="protein sequence ID" value="KAK5083847.1"/>
    <property type="molecule type" value="Genomic_DNA"/>
</dbReference>
<dbReference type="GO" id="GO:0000381">
    <property type="term" value="P:regulation of alternative mRNA splicing, via spliceosome"/>
    <property type="evidence" value="ECO:0007669"/>
    <property type="project" value="InterPro"/>
</dbReference>
<dbReference type="InterPro" id="IPR018612">
    <property type="entry name" value="NSRP1_N"/>
</dbReference>
<dbReference type="PANTHER" id="PTHR47845">
    <property type="entry name" value="NUCLEAR SPECKLE SPLICING REGULATORY PROTEIN 1 HOMOLOG"/>
    <property type="match status" value="1"/>
</dbReference>
<feature type="compositionally biased region" description="Polar residues" evidence="3">
    <location>
        <begin position="310"/>
        <end position="319"/>
    </location>
</feature>
<dbReference type="AlphaFoldDB" id="A0AAN7SYL8"/>
<feature type="region of interest" description="Disordered" evidence="3">
    <location>
        <begin position="291"/>
        <end position="397"/>
    </location>
</feature>
<evidence type="ECO:0000256" key="1">
    <source>
        <dbReference type="ARBA" id="ARBA00010126"/>
    </source>
</evidence>
<dbReference type="Proteomes" id="UP001309876">
    <property type="component" value="Unassembled WGS sequence"/>
</dbReference>
<reference evidence="5 6" key="1">
    <citation type="submission" date="2023-08" db="EMBL/GenBank/DDBJ databases">
        <title>Black Yeasts Isolated from many extreme environments.</title>
        <authorList>
            <person name="Coleine C."/>
            <person name="Stajich J.E."/>
            <person name="Selbmann L."/>
        </authorList>
    </citation>
    <scope>NUCLEOTIDE SEQUENCE [LARGE SCALE GENOMIC DNA]</scope>
    <source>
        <strain evidence="5 6">CCFEE 5910</strain>
    </source>
</reference>
<protein>
    <recommendedName>
        <fullName evidence="4">Nuclear speckle splicing regulatory protein 1 N-terminal domain-containing protein</fullName>
    </recommendedName>
</protein>
<feature type="region of interest" description="Disordered" evidence="3">
    <location>
        <begin position="144"/>
        <end position="279"/>
    </location>
</feature>
<feature type="compositionally biased region" description="Acidic residues" evidence="3">
    <location>
        <begin position="31"/>
        <end position="41"/>
    </location>
</feature>
<feature type="region of interest" description="Disordered" evidence="3">
    <location>
        <begin position="1"/>
        <end position="84"/>
    </location>
</feature>
<feature type="compositionally biased region" description="Basic and acidic residues" evidence="3">
    <location>
        <begin position="146"/>
        <end position="177"/>
    </location>
</feature>
<dbReference type="Pfam" id="PF09745">
    <property type="entry name" value="NSRP1_N"/>
    <property type="match status" value="1"/>
</dbReference>
<organism evidence="5 6">
    <name type="scientific">Lithohypha guttulata</name>
    <dbReference type="NCBI Taxonomy" id="1690604"/>
    <lineage>
        <taxon>Eukaryota</taxon>
        <taxon>Fungi</taxon>
        <taxon>Dikarya</taxon>
        <taxon>Ascomycota</taxon>
        <taxon>Pezizomycotina</taxon>
        <taxon>Eurotiomycetes</taxon>
        <taxon>Chaetothyriomycetidae</taxon>
        <taxon>Chaetothyriales</taxon>
        <taxon>Trichomeriaceae</taxon>
        <taxon>Lithohypha</taxon>
    </lineage>
</organism>
<evidence type="ECO:0000259" key="4">
    <source>
        <dbReference type="Pfam" id="PF09745"/>
    </source>
</evidence>
<evidence type="ECO:0000313" key="6">
    <source>
        <dbReference type="Proteomes" id="UP001309876"/>
    </source>
</evidence>
<keyword evidence="2" id="KW-0175">Coiled coil</keyword>
<sequence length="397" mass="44901">MPALAFGLKPAKPGPGISKTPVKRKAPFVDQQDEAQDDSDNDQGAFSALQKPKPKSRVFGITPPVERPRKSPKLSDGNDATKYTNLSALRSAKLQDENAAKLDASVYDYDAVYDQFTADKQKKSNATSNGEPTVPKYMSNLLASADVRKRDQLRAKEKALQREREAEGDEFADKDKFVTGAYKKQQEENKRLEEEERQREEAEEERRRKGGGMTGFHKDLLKKDEERQRTLEEAAKEAQQRKDEEGGGEEGNTDEKTEQKLAAELNEQGAHVVVNDDGEIVDKRQLLSAGLNVAPKKPGVDQVEKKASAQKAQEWQRSAKQQDARLSQRERQSRMMERQLEEITANQNESELAERKEVEEKNKSKLTENDKLSAKERYLQRKKEREEEAQRVKSGAG</sequence>
<evidence type="ECO:0000256" key="2">
    <source>
        <dbReference type="ARBA" id="ARBA00023054"/>
    </source>
</evidence>
<accession>A0AAN7SYL8</accession>
<feature type="compositionally biased region" description="Basic and acidic residues" evidence="3">
    <location>
        <begin position="320"/>
        <end position="341"/>
    </location>
</feature>